<evidence type="ECO:0000313" key="1">
    <source>
        <dbReference type="EMBL" id="RID63461.1"/>
    </source>
</evidence>
<accession>A0A397ZDC6</accession>
<sequence>MEICMFIDNGNYIISLFNNERRLNIIYKHVYVTIKNLSPHYYHVKISLCLNNNASRASPRNYHLRRIRSHILHRIRFHSLIHFHGYHHHHRLLLLLLLHRHLLRLYHHHSHIQSHFHNLTRIRNLRYLLHRHRHHLCRLLHPHHHRFLLQTRNHYRTHTLNRSHSLNLILLLLLHHHHHHHHHHRRHLLHHCLPRIPNHNQNLNQRLYRELLVI</sequence>
<evidence type="ECO:0000313" key="2">
    <source>
        <dbReference type="Proteomes" id="UP000264353"/>
    </source>
</evidence>
<reference evidence="1 2" key="1">
    <citation type="submission" date="2018-06" db="EMBL/GenBank/DDBJ databases">
        <title>WGS assembly of Brassica rapa FPsc.</title>
        <authorList>
            <person name="Bowman J."/>
            <person name="Kohchi T."/>
            <person name="Yamato K."/>
            <person name="Jenkins J."/>
            <person name="Shu S."/>
            <person name="Ishizaki K."/>
            <person name="Yamaoka S."/>
            <person name="Nishihama R."/>
            <person name="Nakamura Y."/>
            <person name="Berger F."/>
            <person name="Adam C."/>
            <person name="Aki S."/>
            <person name="Althoff F."/>
            <person name="Araki T."/>
            <person name="Arteaga-Vazquez M."/>
            <person name="Balasubrmanian S."/>
            <person name="Bauer D."/>
            <person name="Boehm C."/>
            <person name="Briginshaw L."/>
            <person name="Caballero-Perez J."/>
            <person name="Catarino B."/>
            <person name="Chen F."/>
            <person name="Chiyoda S."/>
            <person name="Chovatia M."/>
            <person name="Davies K."/>
            <person name="Delmans M."/>
            <person name="Demura T."/>
            <person name="Dierschke T."/>
            <person name="Dolan L."/>
            <person name="Dorantes-Acosta A."/>
            <person name="Eklund D."/>
            <person name="Florent S."/>
            <person name="Flores-Sandoval E."/>
            <person name="Fujiyama A."/>
            <person name="Fukuzawa H."/>
            <person name="Galik B."/>
            <person name="Grimanelli D."/>
            <person name="Grimwood J."/>
            <person name="Grossniklaus U."/>
            <person name="Hamada T."/>
            <person name="Haseloff J."/>
            <person name="Hetherington A."/>
            <person name="Higo A."/>
            <person name="Hirakawa Y."/>
            <person name="Hundley H."/>
            <person name="Ikeda Y."/>
            <person name="Inoue K."/>
            <person name="Inoue S."/>
            <person name="Ishida S."/>
            <person name="Jia Q."/>
            <person name="Kakita M."/>
            <person name="Kanazawa T."/>
            <person name="Kawai Y."/>
            <person name="Kawashima T."/>
            <person name="Kennedy M."/>
            <person name="Kinose K."/>
            <person name="Kinoshita T."/>
            <person name="Kohara Y."/>
            <person name="Koide E."/>
            <person name="Komatsu K."/>
            <person name="Kopischke S."/>
            <person name="Kubo M."/>
            <person name="Kyozuka J."/>
            <person name="Lagercrantz U."/>
            <person name="Lin S."/>
            <person name="Lindquist E."/>
            <person name="Lipzen A."/>
            <person name="Lu C."/>
            <person name="Luna E."/>
            <person name="Martienssen R."/>
            <person name="Minamino N."/>
            <person name="Mizutani M."/>
            <person name="Mizutani M."/>
            <person name="Mochizuki N."/>
            <person name="Monte I."/>
            <person name="Mosher R."/>
            <person name="Nagasaki H."/>
            <person name="Nakagami H."/>
            <person name="Naramoto S."/>
            <person name="Nishitani K."/>
            <person name="Ohtani M."/>
            <person name="Okamoto T."/>
            <person name="Okumura M."/>
            <person name="Phillips J."/>
            <person name="Pollak B."/>
            <person name="Reinders A."/>
            <person name="Roevekamp M."/>
            <person name="Sano R."/>
            <person name="Sawa S."/>
            <person name="Schmid M."/>
            <person name="Shirakawa M."/>
            <person name="Solano R."/>
            <person name="Spunde A."/>
            <person name="Suetsugu N."/>
            <person name="Sugano S."/>
            <person name="Sugiyama A."/>
            <person name="Sun R."/>
            <person name="Suzuki Y."/>
            <person name="Takenaka M."/>
            <person name="Takezawa D."/>
            <person name="Tomogane H."/>
            <person name="Tsuzuki M."/>
            <person name="Ueda T."/>
            <person name="Umeda M."/>
            <person name="Ward J."/>
            <person name="Watanabe Y."/>
            <person name="Yazaki K."/>
            <person name="Yokoyama R."/>
            <person name="Yoshitake Y."/>
            <person name="Yotsui I."/>
            <person name="Zachgo S."/>
            <person name="Schmutz J."/>
        </authorList>
    </citation>
    <scope>NUCLEOTIDE SEQUENCE [LARGE SCALE GENOMIC DNA]</scope>
    <source>
        <strain evidence="2">cv. B-3</strain>
    </source>
</reference>
<organism evidence="1 2">
    <name type="scientific">Brassica campestris</name>
    <name type="common">Field mustard</name>
    <dbReference type="NCBI Taxonomy" id="3711"/>
    <lineage>
        <taxon>Eukaryota</taxon>
        <taxon>Viridiplantae</taxon>
        <taxon>Streptophyta</taxon>
        <taxon>Embryophyta</taxon>
        <taxon>Tracheophyta</taxon>
        <taxon>Spermatophyta</taxon>
        <taxon>Magnoliopsida</taxon>
        <taxon>eudicotyledons</taxon>
        <taxon>Gunneridae</taxon>
        <taxon>Pentapetalae</taxon>
        <taxon>rosids</taxon>
        <taxon>malvids</taxon>
        <taxon>Brassicales</taxon>
        <taxon>Brassicaceae</taxon>
        <taxon>Brassiceae</taxon>
        <taxon>Brassica</taxon>
    </lineage>
</organism>
<dbReference type="Proteomes" id="UP000264353">
    <property type="component" value="Chromosome A5"/>
</dbReference>
<dbReference type="AlphaFoldDB" id="A0A397ZDC6"/>
<dbReference type="EMBL" id="CM010632">
    <property type="protein sequence ID" value="RID63461.1"/>
    <property type="molecule type" value="Genomic_DNA"/>
</dbReference>
<proteinExistence type="predicted"/>
<gene>
    <name evidence="1" type="ORF">BRARA_E02467</name>
</gene>
<name>A0A397ZDC6_BRACM</name>
<protein>
    <submittedName>
        <fullName evidence="1">Uncharacterized protein</fullName>
    </submittedName>
</protein>